<dbReference type="RefSeq" id="WP_077718754.1">
    <property type="nucleotide sequence ID" value="NZ_CP019699.1"/>
</dbReference>
<dbReference type="STRING" id="1471761.B0W44_03270"/>
<organism evidence="1 2">
    <name type="scientific">Novibacillus thermophilus</name>
    <dbReference type="NCBI Taxonomy" id="1471761"/>
    <lineage>
        <taxon>Bacteria</taxon>
        <taxon>Bacillati</taxon>
        <taxon>Bacillota</taxon>
        <taxon>Bacilli</taxon>
        <taxon>Bacillales</taxon>
        <taxon>Thermoactinomycetaceae</taxon>
        <taxon>Novibacillus</taxon>
    </lineage>
</organism>
<reference evidence="1 2" key="1">
    <citation type="journal article" date="2015" name="Int. J. Syst. Evol. Microbiol.">
        <title>Novibacillus thermophilus gen. nov., sp. nov., a Gram-staining-negative and moderately thermophilic member of the family Thermoactinomycetaceae.</title>
        <authorList>
            <person name="Yang G."/>
            <person name="Chen J."/>
            <person name="Zhou S."/>
        </authorList>
    </citation>
    <scope>NUCLEOTIDE SEQUENCE [LARGE SCALE GENOMIC DNA]</scope>
    <source>
        <strain evidence="1 2">SG-1</strain>
    </source>
</reference>
<gene>
    <name evidence="1" type="ORF">B0W44_03270</name>
</gene>
<accession>A0A1U9K4I0</accession>
<dbReference type="AlphaFoldDB" id="A0A1U9K4I0"/>
<evidence type="ECO:0000313" key="2">
    <source>
        <dbReference type="Proteomes" id="UP000188603"/>
    </source>
</evidence>
<dbReference type="EMBL" id="CP019699">
    <property type="protein sequence ID" value="AQS54938.1"/>
    <property type="molecule type" value="Genomic_DNA"/>
</dbReference>
<protein>
    <submittedName>
        <fullName evidence="1">Uncharacterized protein</fullName>
    </submittedName>
</protein>
<evidence type="ECO:0000313" key="1">
    <source>
        <dbReference type="EMBL" id="AQS54938.1"/>
    </source>
</evidence>
<dbReference type="KEGG" id="ntr:B0W44_03270"/>
<dbReference type="InterPro" id="IPR046286">
    <property type="entry name" value="DUF6323"/>
</dbReference>
<name>A0A1U9K4I0_9BACL</name>
<proteinExistence type="predicted"/>
<keyword evidence="2" id="KW-1185">Reference proteome</keyword>
<dbReference type="Proteomes" id="UP000188603">
    <property type="component" value="Chromosome"/>
</dbReference>
<dbReference type="Pfam" id="PF19848">
    <property type="entry name" value="DUF6323"/>
    <property type="match status" value="1"/>
</dbReference>
<sequence length="173" mass="20089">MLPRLFRSIHTSMRETLVTELLAVNQKTKKYGVQLTAEDIRHLIDDREQLLHSYGRVELGVDVTKRLAETFCTSPYIDRENVTSVLHDLHEIFYYVKNETEDAIGDITIIEKMKDYFDSACGGSLELLKSKMETFVGDYRSDALLKGSLYERDEGEWHQSDETPFQHGRHKET</sequence>